<dbReference type="Proteomes" id="UP000887574">
    <property type="component" value="Unplaced"/>
</dbReference>
<keyword evidence="1" id="KW-1185">Reference proteome</keyword>
<organism evidence="1 2">
    <name type="scientific">Ditylenchus dipsaci</name>
    <dbReference type="NCBI Taxonomy" id="166011"/>
    <lineage>
        <taxon>Eukaryota</taxon>
        <taxon>Metazoa</taxon>
        <taxon>Ecdysozoa</taxon>
        <taxon>Nematoda</taxon>
        <taxon>Chromadorea</taxon>
        <taxon>Rhabditida</taxon>
        <taxon>Tylenchina</taxon>
        <taxon>Tylenchomorpha</taxon>
        <taxon>Sphaerularioidea</taxon>
        <taxon>Anguinidae</taxon>
        <taxon>Anguininae</taxon>
        <taxon>Ditylenchus</taxon>
    </lineage>
</organism>
<dbReference type="WBParaSite" id="jg7945">
    <property type="protein sequence ID" value="jg7945"/>
    <property type="gene ID" value="jg7945"/>
</dbReference>
<sequence>MGKAQDLSACPNGHERKGGCSIKHFCFRRSQECIKGDCCKKLNSKESANGQNTNGMNFGLNYARNFGMGGNGFGMPLPCYDFQPNAYCLVTTVCYNRSLKHA</sequence>
<protein>
    <submittedName>
        <fullName evidence="2">WAP domain-containing protein</fullName>
    </submittedName>
</protein>
<reference evidence="2" key="1">
    <citation type="submission" date="2022-11" db="UniProtKB">
        <authorList>
            <consortium name="WormBaseParasite"/>
        </authorList>
    </citation>
    <scope>IDENTIFICATION</scope>
</reference>
<accession>A0A915EP05</accession>
<proteinExistence type="predicted"/>
<evidence type="ECO:0000313" key="1">
    <source>
        <dbReference type="Proteomes" id="UP000887574"/>
    </source>
</evidence>
<dbReference type="AlphaFoldDB" id="A0A915EP05"/>
<evidence type="ECO:0000313" key="2">
    <source>
        <dbReference type="WBParaSite" id="jg7945"/>
    </source>
</evidence>
<name>A0A915EP05_9BILA</name>